<name>Q118V2_TRIEI</name>
<protein>
    <submittedName>
        <fullName evidence="3">Transaldolase</fullName>
        <ecNumber evidence="3">2.2.1.2</ecNumber>
    </submittedName>
</protein>
<dbReference type="KEGG" id="ter:Tery_0519"/>
<dbReference type="PANTHER" id="PTHR10683">
    <property type="entry name" value="TRANSALDOLASE"/>
    <property type="match status" value="1"/>
</dbReference>
<dbReference type="InterPro" id="IPR033919">
    <property type="entry name" value="TSA/FSA_arc/bac"/>
</dbReference>
<dbReference type="EMBL" id="CP000393">
    <property type="protein sequence ID" value="ABG49972.1"/>
    <property type="molecule type" value="Genomic_DNA"/>
</dbReference>
<dbReference type="InterPro" id="IPR013785">
    <property type="entry name" value="Aldolase_TIM"/>
</dbReference>
<dbReference type="CDD" id="cd00956">
    <property type="entry name" value="Transaldolase_FSA"/>
    <property type="match status" value="1"/>
</dbReference>
<dbReference type="AlphaFoldDB" id="Q118V2"/>
<dbReference type="Pfam" id="PF00923">
    <property type="entry name" value="TAL_FSA"/>
    <property type="match status" value="1"/>
</dbReference>
<dbReference type="PROSITE" id="PS01054">
    <property type="entry name" value="TRANSALDOLASE_1"/>
    <property type="match status" value="1"/>
</dbReference>
<evidence type="ECO:0000256" key="1">
    <source>
        <dbReference type="ARBA" id="ARBA00004496"/>
    </source>
</evidence>
<dbReference type="SUPFAM" id="SSF51569">
    <property type="entry name" value="Aldolase"/>
    <property type="match status" value="1"/>
</dbReference>
<dbReference type="EC" id="2.2.1.2" evidence="3"/>
<dbReference type="InterPro" id="IPR018225">
    <property type="entry name" value="Transaldolase_AS"/>
</dbReference>
<organism evidence="3">
    <name type="scientific">Trichodesmium erythraeum (strain IMS101)</name>
    <dbReference type="NCBI Taxonomy" id="203124"/>
    <lineage>
        <taxon>Bacteria</taxon>
        <taxon>Bacillati</taxon>
        <taxon>Cyanobacteriota</taxon>
        <taxon>Cyanophyceae</taxon>
        <taxon>Oscillatoriophycideae</taxon>
        <taxon>Oscillatoriales</taxon>
        <taxon>Microcoleaceae</taxon>
        <taxon>Trichodesmium</taxon>
    </lineage>
</organism>
<comment type="subcellular location">
    <subcellularLocation>
        <location evidence="1">Cytoplasm</location>
    </subcellularLocation>
</comment>
<dbReference type="eggNOG" id="COG0176">
    <property type="taxonomic scope" value="Bacteria"/>
</dbReference>
<dbReference type="HOGENOM" id="CLU_079764_0_0_3"/>
<reference evidence="3" key="1">
    <citation type="submission" date="2006-06" db="EMBL/GenBank/DDBJ databases">
        <title>Complete sequence of Trichodesmium erythraeum IMS101.</title>
        <authorList>
            <consortium name="US DOE Joint Genome Institute"/>
            <person name="Copeland A."/>
            <person name="Lucas S."/>
            <person name="Lapidus A."/>
            <person name="Barry K."/>
            <person name="Detter J.C."/>
            <person name="Glavina del Rio T."/>
            <person name="Hammon N."/>
            <person name="Israni S."/>
            <person name="Dalin E."/>
            <person name="Tice H."/>
            <person name="Pitluck S."/>
            <person name="Kiss H."/>
            <person name="Munk A.C."/>
            <person name="Brettin T."/>
            <person name="Bruce D."/>
            <person name="Han C."/>
            <person name="Tapia R."/>
            <person name="Gilna P."/>
            <person name="Schmutz J."/>
            <person name="Larimer F."/>
            <person name="Land M."/>
            <person name="Hauser L."/>
            <person name="Kyrpides N."/>
            <person name="Kim E."/>
            <person name="Richardson P."/>
        </authorList>
    </citation>
    <scope>NUCLEOTIDE SEQUENCE [LARGE SCALE GENOMIC DNA]</scope>
    <source>
        <strain evidence="3">IMS101</strain>
    </source>
</reference>
<accession>Q118V2</accession>
<dbReference type="GO" id="GO:0005975">
    <property type="term" value="P:carbohydrate metabolic process"/>
    <property type="evidence" value="ECO:0007669"/>
    <property type="project" value="InterPro"/>
</dbReference>
<dbReference type="OrthoDB" id="9807051at2"/>
<dbReference type="Gene3D" id="3.20.20.70">
    <property type="entry name" value="Aldolase class I"/>
    <property type="match status" value="1"/>
</dbReference>
<evidence type="ECO:0000256" key="2">
    <source>
        <dbReference type="ARBA" id="ARBA00023270"/>
    </source>
</evidence>
<dbReference type="GO" id="GO:0016832">
    <property type="term" value="F:aldehyde-lyase activity"/>
    <property type="evidence" value="ECO:0007669"/>
    <property type="project" value="InterPro"/>
</dbReference>
<keyword evidence="3" id="KW-0808">Transferase</keyword>
<dbReference type="PANTHER" id="PTHR10683:SF36">
    <property type="entry name" value="TRANSALDOLASE"/>
    <property type="match status" value="1"/>
</dbReference>
<dbReference type="STRING" id="203124.Tery_0519"/>
<dbReference type="RefSeq" id="WP_011610367.1">
    <property type="nucleotide sequence ID" value="NC_008312.1"/>
</dbReference>
<evidence type="ECO:0000313" key="3">
    <source>
        <dbReference type="EMBL" id="ABG49972.1"/>
    </source>
</evidence>
<gene>
    <name evidence="3" type="ordered locus">Tery_0519</name>
</gene>
<dbReference type="GO" id="GO:0005737">
    <property type="term" value="C:cytoplasm"/>
    <property type="evidence" value="ECO:0007669"/>
    <property type="project" value="UniProtKB-SubCell"/>
</dbReference>
<dbReference type="GO" id="GO:0004801">
    <property type="term" value="F:transaldolase activity"/>
    <property type="evidence" value="ECO:0007669"/>
    <property type="project" value="UniProtKB-EC"/>
</dbReference>
<keyword evidence="2" id="KW-0704">Schiff base</keyword>
<dbReference type="InterPro" id="IPR001585">
    <property type="entry name" value="TAL/FSA"/>
</dbReference>
<proteinExistence type="predicted"/>
<sequence>MVLYLDSAIVTEARVASKFGWISGVTTNPTLLAKSDLSPEATLKELSEIISGELYYQLTATSFDEMIAEGKAASKLIGHKIVLKIPATATGFQATSHLSKNIDCSVTGIYHPAQALVAAETGAKYAIAYVNRATRLLGDGLKLVREMAKVLEGSSTEILAASVKSPDEATETLLAGAHHLTLPFSVLQTITTHELSEQTFKEFNEKGRGIMY</sequence>